<protein>
    <submittedName>
        <fullName evidence="2">Succinyltransferase</fullName>
    </submittedName>
</protein>
<keyword evidence="3" id="KW-1185">Reference proteome</keyword>
<dbReference type="GO" id="GO:0016740">
    <property type="term" value="F:transferase activity"/>
    <property type="evidence" value="ECO:0007669"/>
    <property type="project" value="UniProtKB-KW"/>
</dbReference>
<sequence>MSENIRGAQAVGIANIAMDGTILDTWYPEPQIFNPDQWAERYPLKVGTTRLGANELTPRMLQLVKLDQDRLVEQVAVRTVIPDLSQPPVDAHDVYLRLHLLSHRLVRPHEMHMQNTLELLSDVVWTNKGPCLPENFEWVRGALRSRGLIHVYCVDRLPRMVDYVVPPGVRISEAERVRLGAYLAPGTSVLREGFVSFNSGTLGAAKVEGRLSSGVVIGEGSEIGLSSTIQSPRDEQRRRLPLSIGQNCNFGVSSGIIGVSLGDNCDIGNNIVLDGDTPIWFADDEELRTIDSIEGQANWSIKRESGFHEPVARLKA</sequence>
<keyword evidence="2" id="KW-0808">Transferase</keyword>
<proteinExistence type="predicted"/>
<dbReference type="PATRIC" id="fig|92706.3.peg.1246"/>
<dbReference type="Gene3D" id="2.160.10.10">
    <property type="entry name" value="Hexapeptide repeat proteins"/>
    <property type="match status" value="1"/>
</dbReference>
<feature type="domain" description="2,3,4,5-tetrahydropyridine-2,6-dicarboxylate N-succinyltransferase middle" evidence="1">
    <location>
        <begin position="120"/>
        <end position="159"/>
    </location>
</feature>
<evidence type="ECO:0000259" key="1">
    <source>
        <dbReference type="Pfam" id="PF14789"/>
    </source>
</evidence>
<dbReference type="Pfam" id="PF14602">
    <property type="entry name" value="Hexapep_2"/>
    <property type="match status" value="1"/>
</dbReference>
<dbReference type="HOGENOM" id="CLU_057490_1_0_11"/>
<dbReference type="InterPro" id="IPR038361">
    <property type="entry name" value="THDPS_M_sf"/>
</dbReference>
<dbReference type="InterPro" id="IPR001451">
    <property type="entry name" value="Hexapep"/>
</dbReference>
<dbReference type="Gene3D" id="3.30.60.70">
    <property type="entry name" value="Trimeric LpxA-like enzymes"/>
    <property type="match status" value="1"/>
</dbReference>
<organism evidence="2 3">
    <name type="scientific">[Brevibacterium] flavum</name>
    <dbReference type="NCBI Taxonomy" id="92706"/>
    <lineage>
        <taxon>Bacteria</taxon>
        <taxon>Bacillati</taxon>
        <taxon>Actinomycetota</taxon>
        <taxon>Actinomycetes</taxon>
        <taxon>Mycobacteriales</taxon>
        <taxon>Corynebacteriaceae</taxon>
        <taxon>Corynebacterium</taxon>
    </lineage>
</organism>
<dbReference type="InterPro" id="IPR011004">
    <property type="entry name" value="Trimer_LpxA-like_sf"/>
</dbReference>
<dbReference type="Proteomes" id="UP000034037">
    <property type="component" value="Chromosome"/>
</dbReference>
<dbReference type="SUPFAM" id="SSF51161">
    <property type="entry name" value="Trimeric LpxA-like enzymes"/>
    <property type="match status" value="1"/>
</dbReference>
<evidence type="ECO:0000313" key="3">
    <source>
        <dbReference type="Proteomes" id="UP000034037"/>
    </source>
</evidence>
<dbReference type="EMBL" id="CP011309">
    <property type="protein sequence ID" value="AKF27139.1"/>
    <property type="molecule type" value="Genomic_DNA"/>
</dbReference>
<dbReference type="Pfam" id="PF14789">
    <property type="entry name" value="THDPS_M"/>
    <property type="match status" value="1"/>
</dbReference>
<dbReference type="RefSeq" id="WP_003863792.1">
    <property type="nucleotide sequence ID" value="NZ_CP011309.1"/>
</dbReference>
<dbReference type="AlphaFoldDB" id="A0A0F6SR09"/>
<evidence type="ECO:0000313" key="2">
    <source>
        <dbReference type="EMBL" id="AKF27139.1"/>
    </source>
</evidence>
<accession>A0A0F6SR09</accession>
<gene>
    <name evidence="2" type="ORF">YH66_06005</name>
</gene>
<dbReference type="InterPro" id="IPR032784">
    <property type="entry name" value="THDPS_M"/>
</dbReference>
<reference evidence="2 3" key="1">
    <citation type="submission" date="2015-04" db="EMBL/GenBank/DDBJ databases">
        <title>Complete Genome Sequence of Brevibacterium flavum ATCC 15168.</title>
        <authorList>
            <person name="Ahn J."/>
            <person name="Park G."/>
            <person name="Jeon W."/>
            <person name="Jang Y."/>
            <person name="Jang M."/>
            <person name="Lee H."/>
            <person name="Lee H."/>
        </authorList>
    </citation>
    <scope>NUCLEOTIDE SEQUENCE [LARGE SCALE GENOMIC DNA]</scope>
    <source>
        <strain evidence="2 3">ATCC 15168</strain>
    </source>
</reference>
<name>A0A0F6SR09_9CORY</name>
<dbReference type="Gene3D" id="3.30.70.2010">
    <property type="match status" value="1"/>
</dbReference>